<organism evidence="11">
    <name type="scientific">Thermodesulfobacterium geofontis</name>
    <dbReference type="NCBI Taxonomy" id="1295609"/>
    <lineage>
        <taxon>Bacteria</taxon>
        <taxon>Pseudomonadati</taxon>
        <taxon>Thermodesulfobacteriota</taxon>
        <taxon>Thermodesulfobacteria</taxon>
        <taxon>Thermodesulfobacteriales</taxon>
        <taxon>Thermodesulfobacteriaceae</taxon>
        <taxon>Thermodesulfobacterium</taxon>
    </lineage>
</organism>
<dbReference type="GO" id="GO:0005737">
    <property type="term" value="C:cytoplasm"/>
    <property type="evidence" value="ECO:0007669"/>
    <property type="project" value="UniProtKB-SubCell"/>
</dbReference>
<sequence length="164" mass="18521">MKNKKIGIYPGTFDPITNGHLDIIKRALKLFDLVVVAVGENPQKTTLFSLEERVYLAKEAIKEIPENHRIEVEAFSGLLIDFAKKKSACAIIRGLRAVSDFEYEMQIALMNRKLSNNIDTVFLLTSLKWIFLSSSIVKEAAKLGGNIEDLVPKIVAEKLKEKFR</sequence>
<name>A0A7V6CDK4_9BACT</name>
<evidence type="ECO:0000256" key="2">
    <source>
        <dbReference type="ARBA" id="ARBA00022679"/>
    </source>
</evidence>
<keyword evidence="5 9" id="KW-0067">ATP-binding</keyword>
<keyword evidence="6 9" id="KW-0460">Magnesium</keyword>
<keyword evidence="2 9" id="KW-0808">Transferase</keyword>
<feature type="site" description="Transition state stabilizer" evidence="9">
    <location>
        <position position="20"/>
    </location>
</feature>
<keyword evidence="4 9" id="KW-0547">Nucleotide-binding</keyword>
<dbReference type="AlphaFoldDB" id="A0A7V6CDK4"/>
<keyword evidence="7 9" id="KW-0173">Coenzyme A biosynthesis</keyword>
<evidence type="ECO:0000256" key="1">
    <source>
        <dbReference type="ARBA" id="ARBA00022490"/>
    </source>
</evidence>
<evidence type="ECO:0000256" key="7">
    <source>
        <dbReference type="ARBA" id="ARBA00022993"/>
    </source>
</evidence>
<feature type="binding site" evidence="9">
    <location>
        <position position="79"/>
    </location>
    <ligand>
        <name>substrate</name>
    </ligand>
</feature>
<feature type="binding site" evidence="9">
    <location>
        <position position="44"/>
    </location>
    <ligand>
        <name>substrate</name>
    </ligand>
</feature>
<dbReference type="InterPro" id="IPR001980">
    <property type="entry name" value="PPAT"/>
</dbReference>
<dbReference type="CDD" id="cd02163">
    <property type="entry name" value="PPAT"/>
    <property type="match status" value="1"/>
</dbReference>
<dbReference type="NCBIfam" id="TIGR00125">
    <property type="entry name" value="cyt_tran_rel"/>
    <property type="match status" value="1"/>
</dbReference>
<feature type="binding site" evidence="9">
    <location>
        <position position="93"/>
    </location>
    <ligand>
        <name>substrate</name>
    </ligand>
</feature>
<evidence type="ECO:0000256" key="4">
    <source>
        <dbReference type="ARBA" id="ARBA00022741"/>
    </source>
</evidence>
<accession>A0A7V6CDK4</accession>
<comment type="subunit">
    <text evidence="9">Homohexamer.</text>
</comment>
<comment type="function">
    <text evidence="9">Reversibly transfers an adenylyl group from ATP to 4'-phosphopantetheine, yielding dephospho-CoA (dPCoA) and pyrophosphate.</text>
</comment>
<dbReference type="Pfam" id="PF01467">
    <property type="entry name" value="CTP_transf_like"/>
    <property type="match status" value="1"/>
</dbReference>
<dbReference type="GO" id="GO:0004595">
    <property type="term" value="F:pantetheine-phosphate adenylyltransferase activity"/>
    <property type="evidence" value="ECO:0007669"/>
    <property type="project" value="UniProtKB-UniRule"/>
</dbReference>
<dbReference type="SUPFAM" id="SSF52374">
    <property type="entry name" value="Nucleotidylyl transferase"/>
    <property type="match status" value="1"/>
</dbReference>
<comment type="subcellular location">
    <subcellularLocation>
        <location evidence="9">Cytoplasm</location>
    </subcellularLocation>
</comment>
<feature type="binding site" evidence="9">
    <location>
        <position position="20"/>
    </location>
    <ligand>
        <name>ATP</name>
        <dbReference type="ChEBI" id="CHEBI:30616"/>
    </ligand>
</feature>
<feature type="binding site" evidence="9">
    <location>
        <begin position="129"/>
        <end position="135"/>
    </location>
    <ligand>
        <name>ATP</name>
        <dbReference type="ChEBI" id="CHEBI:30616"/>
    </ligand>
</feature>
<evidence type="ECO:0000256" key="5">
    <source>
        <dbReference type="ARBA" id="ARBA00022840"/>
    </source>
</evidence>
<dbReference type="NCBIfam" id="TIGR01510">
    <property type="entry name" value="coaD_prev_kdtB"/>
    <property type="match status" value="1"/>
</dbReference>
<evidence type="ECO:0000259" key="10">
    <source>
        <dbReference type="Pfam" id="PF01467"/>
    </source>
</evidence>
<dbReference type="GO" id="GO:0005524">
    <property type="term" value="F:ATP binding"/>
    <property type="evidence" value="ECO:0007669"/>
    <property type="project" value="UniProtKB-KW"/>
</dbReference>
<evidence type="ECO:0000313" key="11">
    <source>
        <dbReference type="EMBL" id="HHQ15810.1"/>
    </source>
</evidence>
<comment type="pathway">
    <text evidence="9">Cofactor biosynthesis; coenzyme A biosynthesis; CoA from (R)-pantothenate: step 4/5.</text>
</comment>
<comment type="cofactor">
    <cofactor evidence="9">
        <name>Mg(2+)</name>
        <dbReference type="ChEBI" id="CHEBI:18420"/>
    </cofactor>
</comment>
<dbReference type="PANTHER" id="PTHR21342">
    <property type="entry name" value="PHOSPHOPANTETHEINE ADENYLYLTRANSFERASE"/>
    <property type="match status" value="1"/>
</dbReference>
<feature type="binding site" evidence="9">
    <location>
        <begin position="12"/>
        <end position="13"/>
    </location>
    <ligand>
        <name>ATP</name>
        <dbReference type="ChEBI" id="CHEBI:30616"/>
    </ligand>
</feature>
<proteinExistence type="inferred from homology"/>
<evidence type="ECO:0000256" key="6">
    <source>
        <dbReference type="ARBA" id="ARBA00022842"/>
    </source>
</evidence>
<dbReference type="GO" id="GO:0015937">
    <property type="term" value="P:coenzyme A biosynthetic process"/>
    <property type="evidence" value="ECO:0007669"/>
    <property type="project" value="UniProtKB-UniRule"/>
</dbReference>
<dbReference type="PRINTS" id="PR01020">
    <property type="entry name" value="LPSBIOSNTHSS"/>
</dbReference>
<feature type="binding site" evidence="9">
    <location>
        <position position="12"/>
    </location>
    <ligand>
        <name>substrate</name>
    </ligand>
</feature>
<feature type="domain" description="Cytidyltransferase-like" evidence="10">
    <location>
        <begin position="8"/>
        <end position="139"/>
    </location>
</feature>
<feature type="binding site" evidence="9">
    <location>
        <position position="104"/>
    </location>
    <ligand>
        <name>ATP</name>
        <dbReference type="ChEBI" id="CHEBI:30616"/>
    </ligand>
</feature>
<dbReference type="EMBL" id="DRWR01000057">
    <property type="protein sequence ID" value="HHQ15810.1"/>
    <property type="molecule type" value="Genomic_DNA"/>
</dbReference>
<dbReference type="Gene3D" id="3.40.50.620">
    <property type="entry name" value="HUPs"/>
    <property type="match status" value="1"/>
</dbReference>
<dbReference type="InterPro" id="IPR004821">
    <property type="entry name" value="Cyt_trans-like"/>
</dbReference>
<keyword evidence="3 9" id="KW-0548">Nucleotidyltransferase</keyword>
<dbReference type="EC" id="2.7.7.3" evidence="9"/>
<protein>
    <recommendedName>
        <fullName evidence="9">Phosphopantetheine adenylyltransferase</fullName>
        <ecNumber evidence="9">2.7.7.3</ecNumber>
    </recommendedName>
    <alternativeName>
        <fullName evidence="9">Dephospho-CoA pyrophosphorylase</fullName>
    </alternativeName>
    <alternativeName>
        <fullName evidence="9">Pantetheine-phosphate adenylyltransferase</fullName>
        <shortName evidence="9">PPAT</shortName>
    </alternativeName>
</protein>
<reference evidence="11" key="1">
    <citation type="journal article" date="2020" name="mSystems">
        <title>Genome- and Community-Level Interaction Insights into Carbon Utilization and Element Cycling Functions of Hydrothermarchaeota in Hydrothermal Sediment.</title>
        <authorList>
            <person name="Zhou Z."/>
            <person name="Liu Y."/>
            <person name="Xu W."/>
            <person name="Pan J."/>
            <person name="Luo Z.H."/>
            <person name="Li M."/>
        </authorList>
    </citation>
    <scope>NUCLEOTIDE SEQUENCE [LARGE SCALE GENOMIC DNA]</scope>
    <source>
        <strain evidence="11">SpSt-106</strain>
    </source>
</reference>
<evidence type="ECO:0000256" key="9">
    <source>
        <dbReference type="HAMAP-Rule" id="MF_00151"/>
    </source>
</evidence>
<evidence type="ECO:0000256" key="3">
    <source>
        <dbReference type="ARBA" id="ARBA00022695"/>
    </source>
</evidence>
<dbReference type="InterPro" id="IPR014729">
    <property type="entry name" value="Rossmann-like_a/b/a_fold"/>
</dbReference>
<dbReference type="UniPathway" id="UPA00241">
    <property type="reaction ID" value="UER00355"/>
</dbReference>
<gene>
    <name evidence="9" type="primary">coaD</name>
    <name evidence="11" type="ORF">ENM15_03210</name>
</gene>
<comment type="catalytic activity">
    <reaction evidence="8 9">
        <text>(R)-4'-phosphopantetheine + ATP + H(+) = 3'-dephospho-CoA + diphosphate</text>
        <dbReference type="Rhea" id="RHEA:19801"/>
        <dbReference type="ChEBI" id="CHEBI:15378"/>
        <dbReference type="ChEBI" id="CHEBI:30616"/>
        <dbReference type="ChEBI" id="CHEBI:33019"/>
        <dbReference type="ChEBI" id="CHEBI:57328"/>
        <dbReference type="ChEBI" id="CHEBI:61723"/>
        <dbReference type="EC" id="2.7.7.3"/>
    </reaction>
</comment>
<dbReference type="PANTHER" id="PTHR21342:SF1">
    <property type="entry name" value="PHOSPHOPANTETHEINE ADENYLYLTRANSFERASE"/>
    <property type="match status" value="1"/>
</dbReference>
<feature type="binding site" evidence="9">
    <location>
        <begin position="94"/>
        <end position="96"/>
    </location>
    <ligand>
        <name>ATP</name>
        <dbReference type="ChEBI" id="CHEBI:30616"/>
    </ligand>
</feature>
<comment type="similarity">
    <text evidence="9">Belongs to the bacterial CoaD family.</text>
</comment>
<comment type="caution">
    <text evidence="11">The sequence shown here is derived from an EMBL/GenBank/DDBJ whole genome shotgun (WGS) entry which is preliminary data.</text>
</comment>
<keyword evidence="1 9" id="KW-0963">Cytoplasm</keyword>
<evidence type="ECO:0000256" key="8">
    <source>
        <dbReference type="ARBA" id="ARBA00029346"/>
    </source>
</evidence>
<dbReference type="HAMAP" id="MF_00151">
    <property type="entry name" value="PPAT_bact"/>
    <property type="match status" value="1"/>
</dbReference>